<evidence type="ECO:0000313" key="1">
    <source>
        <dbReference type="EMBL" id="KAK2646077.1"/>
    </source>
</evidence>
<dbReference type="EMBL" id="JANJYI010000006">
    <property type="protein sequence ID" value="KAK2646077.1"/>
    <property type="molecule type" value="Genomic_DNA"/>
</dbReference>
<dbReference type="Proteomes" id="UP001280121">
    <property type="component" value="Unassembled WGS sequence"/>
</dbReference>
<sequence length="113" mass="13054">MFATISDIVHAPDEDEVPQLQSIKDQQPSSSTQRASKWNLLLLRSFPWYLRQIDISTKKGLWSDLQKSRCLRETEQLTPPEAPQSSIQPFLNQLIIIAFVRQGKVRSQESQIF</sequence>
<proteinExistence type="predicted"/>
<keyword evidence="2" id="KW-1185">Reference proteome</keyword>
<reference evidence="1" key="1">
    <citation type="journal article" date="2023" name="Plant J.">
        <title>Genome sequences and population genomics provide insights into the demographic history, inbreeding, and mutation load of two 'living fossil' tree species of Dipteronia.</title>
        <authorList>
            <person name="Feng Y."/>
            <person name="Comes H.P."/>
            <person name="Chen J."/>
            <person name="Zhu S."/>
            <person name="Lu R."/>
            <person name="Zhang X."/>
            <person name="Li P."/>
            <person name="Qiu J."/>
            <person name="Olsen K.M."/>
            <person name="Qiu Y."/>
        </authorList>
    </citation>
    <scope>NUCLEOTIDE SEQUENCE</scope>
    <source>
        <strain evidence="1">KIB01</strain>
    </source>
</reference>
<organism evidence="1 2">
    <name type="scientific">Dipteronia dyeriana</name>
    <dbReference type="NCBI Taxonomy" id="168575"/>
    <lineage>
        <taxon>Eukaryota</taxon>
        <taxon>Viridiplantae</taxon>
        <taxon>Streptophyta</taxon>
        <taxon>Embryophyta</taxon>
        <taxon>Tracheophyta</taxon>
        <taxon>Spermatophyta</taxon>
        <taxon>Magnoliopsida</taxon>
        <taxon>eudicotyledons</taxon>
        <taxon>Gunneridae</taxon>
        <taxon>Pentapetalae</taxon>
        <taxon>rosids</taxon>
        <taxon>malvids</taxon>
        <taxon>Sapindales</taxon>
        <taxon>Sapindaceae</taxon>
        <taxon>Hippocastanoideae</taxon>
        <taxon>Acereae</taxon>
        <taxon>Dipteronia</taxon>
    </lineage>
</organism>
<protein>
    <submittedName>
        <fullName evidence="1">Uncharacterized protein</fullName>
    </submittedName>
</protein>
<evidence type="ECO:0000313" key="2">
    <source>
        <dbReference type="Proteomes" id="UP001280121"/>
    </source>
</evidence>
<gene>
    <name evidence="1" type="ORF">Ddye_021272</name>
</gene>
<comment type="caution">
    <text evidence="1">The sequence shown here is derived from an EMBL/GenBank/DDBJ whole genome shotgun (WGS) entry which is preliminary data.</text>
</comment>
<accession>A0AAD9U1X6</accession>
<name>A0AAD9U1X6_9ROSI</name>
<dbReference type="AlphaFoldDB" id="A0AAD9U1X6"/>